<keyword evidence="3" id="KW-0731">Sigma factor</keyword>
<comment type="similarity">
    <text evidence="1">Belongs to the sigma-70 factor family. ECF subfamily.</text>
</comment>
<dbReference type="SUPFAM" id="SSF88946">
    <property type="entry name" value="Sigma2 domain of RNA polymerase sigma factors"/>
    <property type="match status" value="1"/>
</dbReference>
<dbReference type="STRING" id="360412.LARV_03832"/>
<dbReference type="InterPro" id="IPR013324">
    <property type="entry name" value="RNA_pol_sigma_r3/r4-like"/>
</dbReference>
<protein>
    <submittedName>
        <fullName evidence="7">RNA polymerase sigma factor, sigma-70 family</fullName>
    </submittedName>
</protein>
<dbReference type="InterPro" id="IPR007627">
    <property type="entry name" value="RNA_pol_sigma70_r2"/>
</dbReference>
<organism evidence="7">
    <name type="scientific">Longilinea arvoryzae</name>
    <dbReference type="NCBI Taxonomy" id="360412"/>
    <lineage>
        <taxon>Bacteria</taxon>
        <taxon>Bacillati</taxon>
        <taxon>Chloroflexota</taxon>
        <taxon>Anaerolineae</taxon>
        <taxon>Anaerolineales</taxon>
        <taxon>Anaerolineaceae</taxon>
        <taxon>Longilinea</taxon>
    </lineage>
</organism>
<dbReference type="InterPro" id="IPR014284">
    <property type="entry name" value="RNA_pol_sigma-70_dom"/>
</dbReference>
<dbReference type="Gene3D" id="1.10.1740.10">
    <property type="match status" value="1"/>
</dbReference>
<feature type="domain" description="RNA polymerase sigma factor 70 region 4 type 2" evidence="6">
    <location>
        <begin position="131"/>
        <end position="182"/>
    </location>
</feature>
<dbReference type="InterPro" id="IPR013325">
    <property type="entry name" value="RNA_pol_sigma_r2"/>
</dbReference>
<dbReference type="InterPro" id="IPR039425">
    <property type="entry name" value="RNA_pol_sigma-70-like"/>
</dbReference>
<accession>A0A0K8MYB8</accession>
<dbReference type="Gene3D" id="1.10.10.10">
    <property type="entry name" value="Winged helix-like DNA-binding domain superfamily/Winged helix DNA-binding domain"/>
    <property type="match status" value="1"/>
</dbReference>
<gene>
    <name evidence="7" type="ORF">LARV_03832</name>
</gene>
<dbReference type="Pfam" id="PF08281">
    <property type="entry name" value="Sigma70_r4_2"/>
    <property type="match status" value="1"/>
</dbReference>
<name>A0A0K8MYB8_9CHLR</name>
<evidence type="ECO:0000256" key="4">
    <source>
        <dbReference type="ARBA" id="ARBA00023163"/>
    </source>
</evidence>
<keyword evidence="8" id="KW-1185">Reference proteome</keyword>
<dbReference type="InterPro" id="IPR013249">
    <property type="entry name" value="RNA_pol_sigma70_r4_t2"/>
</dbReference>
<reference evidence="7" key="1">
    <citation type="submission" date="2015-07" db="EMBL/GenBank/DDBJ databases">
        <title>Draft Genome Sequences of Anaerolinea thermolimosa IMO-1, Bellilinea caldifistulae GOMI-1, Leptolinea tardivitalis YMTK-2, Levilinea saccharolytica KIBI-1,Longilinea arvoryzae KOME-1, Previously Described as Members of the Anaerolineaceae (Chloroflexi).</title>
        <authorList>
            <person name="Sekiguchi Y."/>
            <person name="Ohashi A."/>
            <person name="Matsuura N."/>
            <person name="Tourlousse M.D."/>
        </authorList>
    </citation>
    <scope>NUCLEOTIDE SEQUENCE [LARGE SCALE GENOMIC DNA]</scope>
    <source>
        <strain evidence="7">KOME-1</strain>
    </source>
</reference>
<proteinExistence type="inferred from homology"/>
<dbReference type="EMBL" id="DF967973">
    <property type="protein sequence ID" value="GAP16036.1"/>
    <property type="molecule type" value="Genomic_DNA"/>
</dbReference>
<evidence type="ECO:0000256" key="3">
    <source>
        <dbReference type="ARBA" id="ARBA00023082"/>
    </source>
</evidence>
<dbReference type="RefSeq" id="WP_083522786.1">
    <property type="nucleotide sequence ID" value="NZ_DF967973.1"/>
</dbReference>
<dbReference type="PANTHER" id="PTHR43133:SF57">
    <property type="entry name" value="RNA POLYMERASE SIGMA-70 FACTOR"/>
    <property type="match status" value="1"/>
</dbReference>
<dbReference type="GO" id="GO:0006352">
    <property type="term" value="P:DNA-templated transcription initiation"/>
    <property type="evidence" value="ECO:0007669"/>
    <property type="project" value="InterPro"/>
</dbReference>
<dbReference type="GO" id="GO:0016987">
    <property type="term" value="F:sigma factor activity"/>
    <property type="evidence" value="ECO:0007669"/>
    <property type="project" value="UniProtKB-KW"/>
</dbReference>
<evidence type="ECO:0000256" key="2">
    <source>
        <dbReference type="ARBA" id="ARBA00023015"/>
    </source>
</evidence>
<dbReference type="PANTHER" id="PTHR43133">
    <property type="entry name" value="RNA POLYMERASE ECF-TYPE SIGMA FACTO"/>
    <property type="match status" value="1"/>
</dbReference>
<dbReference type="AlphaFoldDB" id="A0A0K8MYB8"/>
<keyword evidence="4" id="KW-0804">Transcription</keyword>
<dbReference type="OrthoDB" id="9785675at2"/>
<keyword evidence="2" id="KW-0805">Transcription regulation</keyword>
<evidence type="ECO:0000313" key="7">
    <source>
        <dbReference type="EMBL" id="GAP16036.1"/>
    </source>
</evidence>
<sequence>MAESDMALGTRTLPGEPDDGELIAAARRDPHQFGALYQRYANPVFRYLYSRNGDIHEAEDLTAQTFLAAFETFERFRGDGHFAAWLFGIARNKAVDAYRVRRTDLALDEAVGTDGEADPLAGAIRTEQSAALAGLIRALDPEEQEILRLRYLGELSFREMGSLLGRSEDAIKKTTYRLLARLHSQVEQSDE</sequence>
<evidence type="ECO:0000259" key="5">
    <source>
        <dbReference type="Pfam" id="PF04542"/>
    </source>
</evidence>
<evidence type="ECO:0000259" key="6">
    <source>
        <dbReference type="Pfam" id="PF08281"/>
    </source>
</evidence>
<dbReference type="InterPro" id="IPR036388">
    <property type="entry name" value="WH-like_DNA-bd_sf"/>
</dbReference>
<dbReference type="SUPFAM" id="SSF88659">
    <property type="entry name" value="Sigma3 and sigma4 domains of RNA polymerase sigma factors"/>
    <property type="match status" value="1"/>
</dbReference>
<dbReference type="Pfam" id="PF04542">
    <property type="entry name" value="Sigma70_r2"/>
    <property type="match status" value="1"/>
</dbReference>
<dbReference type="NCBIfam" id="TIGR02937">
    <property type="entry name" value="sigma70-ECF"/>
    <property type="match status" value="1"/>
</dbReference>
<dbReference type="GO" id="GO:0003677">
    <property type="term" value="F:DNA binding"/>
    <property type="evidence" value="ECO:0007669"/>
    <property type="project" value="InterPro"/>
</dbReference>
<feature type="domain" description="RNA polymerase sigma-70 region 2" evidence="5">
    <location>
        <begin position="36"/>
        <end position="102"/>
    </location>
</feature>
<dbReference type="Proteomes" id="UP000055060">
    <property type="component" value="Unassembled WGS sequence"/>
</dbReference>
<evidence type="ECO:0000313" key="8">
    <source>
        <dbReference type="Proteomes" id="UP000055060"/>
    </source>
</evidence>
<evidence type="ECO:0000256" key="1">
    <source>
        <dbReference type="ARBA" id="ARBA00010641"/>
    </source>
</evidence>